<proteinExistence type="predicted"/>
<protein>
    <recommendedName>
        <fullName evidence="1">W2 domain-containing protein</fullName>
    </recommendedName>
</protein>
<dbReference type="PROSITE" id="PS51363">
    <property type="entry name" value="W2"/>
    <property type="match status" value="1"/>
</dbReference>
<reference evidence="2 3" key="1">
    <citation type="journal article" date="2024" name="Genome Biol. Evol.">
        <title>Chromosome-level genome assembly of the viviparous eelpout Zoarces viviparus.</title>
        <authorList>
            <person name="Fuhrmann N."/>
            <person name="Brasseur M.V."/>
            <person name="Bakowski C.E."/>
            <person name="Podsiadlowski L."/>
            <person name="Prost S."/>
            <person name="Krehenwinkel H."/>
            <person name="Mayer C."/>
        </authorList>
    </citation>
    <scope>NUCLEOTIDE SEQUENCE [LARGE SCALE GENOMIC DNA]</scope>
    <source>
        <strain evidence="2">NO-MEL_2022_Ind0_liver</strain>
    </source>
</reference>
<comment type="caution">
    <text evidence="2">The sequence shown here is derived from an EMBL/GenBank/DDBJ whole genome shotgun (WGS) entry which is preliminary data.</text>
</comment>
<keyword evidence="3" id="KW-1185">Reference proteome</keyword>
<dbReference type="FunFam" id="1.25.40.180:FF:000042">
    <property type="entry name" value="Eukaryotic translation initiation factor 4 gamma"/>
    <property type="match status" value="1"/>
</dbReference>
<dbReference type="Proteomes" id="UP001488805">
    <property type="component" value="Unassembled WGS sequence"/>
</dbReference>
<dbReference type="AlphaFoldDB" id="A0AAW1EMI0"/>
<dbReference type="InterPro" id="IPR003307">
    <property type="entry name" value="W2_domain"/>
</dbReference>
<dbReference type="SMART" id="SM00515">
    <property type="entry name" value="eIF5C"/>
    <property type="match status" value="1"/>
</dbReference>
<accession>A0AAW1EMI0</accession>
<dbReference type="CDD" id="cd11559">
    <property type="entry name" value="W2_eIF4G1_like"/>
    <property type="match status" value="1"/>
</dbReference>
<evidence type="ECO:0000313" key="3">
    <source>
        <dbReference type="Proteomes" id="UP001488805"/>
    </source>
</evidence>
<name>A0AAW1EMI0_ZOAVI</name>
<dbReference type="SUPFAM" id="SSF48371">
    <property type="entry name" value="ARM repeat"/>
    <property type="match status" value="1"/>
</dbReference>
<evidence type="ECO:0000259" key="1">
    <source>
        <dbReference type="PROSITE" id="PS51363"/>
    </source>
</evidence>
<dbReference type="Gene3D" id="1.25.40.180">
    <property type="match status" value="1"/>
</dbReference>
<dbReference type="Pfam" id="PF02020">
    <property type="entry name" value="W2"/>
    <property type="match status" value="1"/>
</dbReference>
<organism evidence="2 3">
    <name type="scientific">Zoarces viviparus</name>
    <name type="common">Viviparous eelpout</name>
    <name type="synonym">Blennius viviparus</name>
    <dbReference type="NCBI Taxonomy" id="48416"/>
    <lineage>
        <taxon>Eukaryota</taxon>
        <taxon>Metazoa</taxon>
        <taxon>Chordata</taxon>
        <taxon>Craniata</taxon>
        <taxon>Vertebrata</taxon>
        <taxon>Euteleostomi</taxon>
        <taxon>Actinopterygii</taxon>
        <taxon>Neopterygii</taxon>
        <taxon>Teleostei</taxon>
        <taxon>Neoteleostei</taxon>
        <taxon>Acanthomorphata</taxon>
        <taxon>Eupercaria</taxon>
        <taxon>Perciformes</taxon>
        <taxon>Cottioidei</taxon>
        <taxon>Zoarcales</taxon>
        <taxon>Zoarcidae</taxon>
        <taxon>Zoarcinae</taxon>
        <taxon>Zoarces</taxon>
    </lineage>
</organism>
<sequence length="113" mass="12929">MTSVCQSAIICDTPYRVDAKQIHQRASLLQRYLSDELKELQALYALQALMVHMELPANLLQMFFDALYDTDVVKEEAFYKWETSKDLAEQTGKGVALKSVTTWLRGVRQGIKD</sequence>
<evidence type="ECO:0000313" key="2">
    <source>
        <dbReference type="EMBL" id="KAK9523210.1"/>
    </source>
</evidence>
<dbReference type="InterPro" id="IPR016024">
    <property type="entry name" value="ARM-type_fold"/>
</dbReference>
<gene>
    <name evidence="2" type="ORF">VZT92_019616</name>
</gene>
<dbReference type="EMBL" id="JBCEZU010000221">
    <property type="protein sequence ID" value="KAK9523210.1"/>
    <property type="molecule type" value="Genomic_DNA"/>
</dbReference>
<feature type="domain" description="W2" evidence="1">
    <location>
        <begin position="1"/>
        <end position="113"/>
    </location>
</feature>